<dbReference type="Proteomes" id="UP000005438">
    <property type="component" value="Chromosome"/>
</dbReference>
<name>G8TN57_NIAKG</name>
<evidence type="ECO:0000259" key="1">
    <source>
        <dbReference type="Pfam" id="PF03235"/>
    </source>
</evidence>
<dbReference type="PANTHER" id="PTHR37292">
    <property type="entry name" value="VNG6097C"/>
    <property type="match status" value="1"/>
</dbReference>
<reference evidence="2 3" key="1">
    <citation type="submission" date="2011-12" db="EMBL/GenBank/DDBJ databases">
        <title>The complete genome of Niastella koreensis GR20-10.</title>
        <authorList>
            <consortium name="US DOE Joint Genome Institute (JGI-PGF)"/>
            <person name="Lucas S."/>
            <person name="Han J."/>
            <person name="Lapidus A."/>
            <person name="Bruce D."/>
            <person name="Goodwin L."/>
            <person name="Pitluck S."/>
            <person name="Peters L."/>
            <person name="Kyrpides N."/>
            <person name="Mavromatis K."/>
            <person name="Ivanova N."/>
            <person name="Mikhailova N."/>
            <person name="Davenport K."/>
            <person name="Saunders E."/>
            <person name="Detter J.C."/>
            <person name="Tapia R."/>
            <person name="Han C."/>
            <person name="Land M."/>
            <person name="Hauser L."/>
            <person name="Markowitz V."/>
            <person name="Cheng J.-F."/>
            <person name="Hugenholtz P."/>
            <person name="Woyke T."/>
            <person name="Wu D."/>
            <person name="Tindall B."/>
            <person name="Pomrenke H."/>
            <person name="Brambilla E."/>
            <person name="Klenk H.-P."/>
            <person name="Eisen J.A."/>
        </authorList>
    </citation>
    <scope>NUCLEOTIDE SEQUENCE [LARGE SCALE GENOMIC DNA]</scope>
    <source>
        <strain evidence="3">DSM 17620 / KACC 11465 / NBRC 106392 / GR20-10</strain>
    </source>
</reference>
<dbReference type="EMBL" id="CP003178">
    <property type="protein sequence ID" value="AEV97742.1"/>
    <property type="molecule type" value="Genomic_DNA"/>
</dbReference>
<evidence type="ECO:0000313" key="2">
    <source>
        <dbReference type="EMBL" id="AEV97742.1"/>
    </source>
</evidence>
<dbReference type="RefSeq" id="WP_014217656.1">
    <property type="nucleotide sequence ID" value="NC_016609.1"/>
</dbReference>
<dbReference type="eggNOG" id="COG1479">
    <property type="taxonomic scope" value="Bacteria"/>
</dbReference>
<accession>G8TN57</accession>
<sequence length="110" mass="13338">MNYTDRILPTNKGLTTFLDELLNKNYQIPTFQREVVWERENVKKLWDSIYKFYPLGSILIWKTDLKLQNHRQIGGHLITDTNFTRNGISVYIRRPTTYNISTYFTLWRKY</sequence>
<gene>
    <name evidence="2" type="ordered locus">Niako_1371</name>
</gene>
<protein>
    <recommendedName>
        <fullName evidence="1">GmrSD restriction endonucleases N-terminal domain-containing protein</fullName>
    </recommendedName>
</protein>
<dbReference type="InterPro" id="IPR004919">
    <property type="entry name" value="GmrSD_N"/>
</dbReference>
<proteinExistence type="predicted"/>
<feature type="domain" description="GmrSD restriction endonucleases N-terminal" evidence="1">
    <location>
        <begin position="20"/>
        <end position="68"/>
    </location>
</feature>
<evidence type="ECO:0000313" key="3">
    <source>
        <dbReference type="Proteomes" id="UP000005438"/>
    </source>
</evidence>
<organism evidence="2 3">
    <name type="scientific">Niastella koreensis (strain DSM 17620 / KACC 11465 / NBRC 106392 / GR20-10)</name>
    <dbReference type="NCBI Taxonomy" id="700598"/>
    <lineage>
        <taxon>Bacteria</taxon>
        <taxon>Pseudomonadati</taxon>
        <taxon>Bacteroidota</taxon>
        <taxon>Chitinophagia</taxon>
        <taxon>Chitinophagales</taxon>
        <taxon>Chitinophagaceae</taxon>
        <taxon>Niastella</taxon>
    </lineage>
</organism>
<dbReference type="HOGENOM" id="CLU_2168276_0_0_10"/>
<dbReference type="PANTHER" id="PTHR37292:SF2">
    <property type="entry name" value="DUF262 DOMAIN-CONTAINING PROTEIN"/>
    <property type="match status" value="1"/>
</dbReference>
<dbReference type="KEGG" id="nko:Niako_1371"/>
<dbReference type="STRING" id="700598.Niako_1371"/>
<dbReference type="AlphaFoldDB" id="G8TN57"/>
<dbReference type="Pfam" id="PF03235">
    <property type="entry name" value="GmrSD_N"/>
    <property type="match status" value="1"/>
</dbReference>